<dbReference type="OMA" id="TINSLMW"/>
<dbReference type="InterPro" id="IPR002401">
    <property type="entry name" value="Cyt_P450_E_grp-I"/>
</dbReference>
<evidence type="ECO:0000313" key="16">
    <source>
        <dbReference type="EMBL" id="OIT22388.1"/>
    </source>
</evidence>
<dbReference type="GO" id="GO:0020037">
    <property type="term" value="F:heme binding"/>
    <property type="evidence" value="ECO:0007669"/>
    <property type="project" value="InterPro"/>
</dbReference>
<evidence type="ECO:0000256" key="7">
    <source>
        <dbReference type="ARBA" id="ARBA00022723"/>
    </source>
</evidence>
<proteinExistence type="inferred from homology"/>
<dbReference type="GO" id="GO:0004497">
    <property type="term" value="F:monooxygenase activity"/>
    <property type="evidence" value="ECO:0007669"/>
    <property type="project" value="UniProtKB-KW"/>
</dbReference>
<comment type="subcellular location">
    <subcellularLocation>
        <location evidence="2">Membrane</location>
        <topology evidence="2">Single-pass membrane protein</topology>
    </subcellularLocation>
</comment>
<dbReference type="OrthoDB" id="2789670at2759"/>
<keyword evidence="8" id="KW-1133">Transmembrane helix</keyword>
<keyword evidence="15" id="KW-0732">Signal</keyword>
<dbReference type="KEGG" id="nau:109217664"/>
<evidence type="ECO:0000256" key="14">
    <source>
        <dbReference type="RuleBase" id="RU000461"/>
    </source>
</evidence>
<dbReference type="InterPro" id="IPR001128">
    <property type="entry name" value="Cyt_P450"/>
</dbReference>
<organism evidence="16 17">
    <name type="scientific">Nicotiana attenuata</name>
    <name type="common">Coyote tobacco</name>
    <dbReference type="NCBI Taxonomy" id="49451"/>
    <lineage>
        <taxon>Eukaryota</taxon>
        <taxon>Viridiplantae</taxon>
        <taxon>Streptophyta</taxon>
        <taxon>Embryophyta</taxon>
        <taxon>Tracheophyta</taxon>
        <taxon>Spermatophyta</taxon>
        <taxon>Magnoliopsida</taxon>
        <taxon>eudicotyledons</taxon>
        <taxon>Gunneridae</taxon>
        <taxon>Pentapetalae</taxon>
        <taxon>asterids</taxon>
        <taxon>lamiids</taxon>
        <taxon>Solanales</taxon>
        <taxon>Solanaceae</taxon>
        <taxon>Nicotianoideae</taxon>
        <taxon>Nicotianeae</taxon>
        <taxon>Nicotiana</taxon>
    </lineage>
</organism>
<dbReference type="Proteomes" id="UP000187609">
    <property type="component" value="Unassembled WGS sequence"/>
</dbReference>
<feature type="binding site" description="axial binding residue" evidence="13">
    <location>
        <position position="444"/>
    </location>
    <ligand>
        <name>heme</name>
        <dbReference type="ChEBI" id="CHEBI:30413"/>
    </ligand>
    <ligandPart>
        <name>Fe</name>
        <dbReference type="ChEBI" id="CHEBI:18248"/>
    </ligandPart>
</feature>
<sequence>MEITPVFIALLWLLALAIISKVINHLCPKRKLPPGPKPWPIIGNLNLIGSLPHESLHHLSQNYGDLMHLKFGSRPVLVASSPEMAKEILKTHDAIFASRPALAAGKYLSFNNSDMSWGPYGAHWRQGRKIYITEIFNPKRLDSFKYIRIEESRNLISRLFALSGKPIFLKDHLPQFTLCTISRMVMSGKYYCDKSESNDTIVTLEKLQWMLEEWFILGGVVNIGDWIPWLNWLDLQGYVKRMKALEKTLVEFHNYVLEDHKAKAKENSVPTDMVDVLLQLADDPNSEVKLTTNHLMGLILDLLAGGTDTSATTVEWAFQELMRNPKIIEKVNQELDKTIGKERWVEEEDLSQLPYIEAIIKETFRLHPLTTLLAPHYSIEDCNVAGYDIPKDTMVFVNTWSLGRNPKYWDRPEEFIPERFLENDIDIKGQNFTLLPFGSGRRRCPGHNLGIKLVQTTLANLLHGFNWKLSGDMKPEDISMEETYGLTTHPKKPISMIMQARLPHHLY</sequence>
<reference evidence="16" key="1">
    <citation type="submission" date="2016-11" db="EMBL/GenBank/DDBJ databases">
        <title>The genome of Nicotiana attenuata.</title>
        <authorList>
            <person name="Xu S."/>
            <person name="Brockmoeller T."/>
            <person name="Gaquerel E."/>
            <person name="Navarro A."/>
            <person name="Kuhl H."/>
            <person name="Gase K."/>
            <person name="Ling Z."/>
            <person name="Zhou W."/>
            <person name="Kreitzer C."/>
            <person name="Stanke M."/>
            <person name="Tang H."/>
            <person name="Lyons E."/>
            <person name="Pandey P."/>
            <person name="Pandey S.P."/>
            <person name="Timmermann B."/>
            <person name="Baldwin I.T."/>
        </authorList>
    </citation>
    <scope>NUCLEOTIDE SEQUENCE [LARGE SCALE GENOMIC DNA]</scope>
    <source>
        <strain evidence="16">UT</strain>
    </source>
</reference>
<dbReference type="PRINTS" id="PR00463">
    <property type="entry name" value="EP450I"/>
</dbReference>
<dbReference type="PRINTS" id="PR00385">
    <property type="entry name" value="P450"/>
</dbReference>
<keyword evidence="10 13" id="KW-0408">Iron</keyword>
<evidence type="ECO:0000256" key="10">
    <source>
        <dbReference type="ARBA" id="ARBA00023004"/>
    </source>
</evidence>
<dbReference type="InterPro" id="IPR017972">
    <property type="entry name" value="Cyt_P450_CS"/>
</dbReference>
<dbReference type="PANTHER" id="PTHR47944:SF5">
    <property type="entry name" value="CYTOCHROME P450 71A1-LIKE"/>
    <property type="match status" value="1"/>
</dbReference>
<comment type="caution">
    <text evidence="16">The sequence shown here is derived from an EMBL/GenBank/DDBJ whole genome shotgun (WGS) entry which is preliminary data.</text>
</comment>
<evidence type="ECO:0000256" key="6">
    <source>
        <dbReference type="ARBA" id="ARBA00022692"/>
    </source>
</evidence>
<accession>A0A1J6K135</accession>
<dbReference type="InterPro" id="IPR036396">
    <property type="entry name" value="Cyt_P450_sf"/>
</dbReference>
<dbReference type="GO" id="GO:0016020">
    <property type="term" value="C:membrane"/>
    <property type="evidence" value="ECO:0007669"/>
    <property type="project" value="UniProtKB-SubCell"/>
</dbReference>
<dbReference type="Gramene" id="OIT22388">
    <property type="protein sequence ID" value="OIT22388"/>
    <property type="gene ID" value="A4A49_31206"/>
</dbReference>
<dbReference type="SMR" id="A0A1J6K135"/>
<evidence type="ECO:0000256" key="4">
    <source>
        <dbReference type="ARBA" id="ARBA00010617"/>
    </source>
</evidence>
<dbReference type="PROSITE" id="PS00086">
    <property type="entry name" value="CYTOCHROME_P450"/>
    <property type="match status" value="1"/>
</dbReference>
<dbReference type="CDD" id="cd20618">
    <property type="entry name" value="CYP71_clan"/>
    <property type="match status" value="1"/>
</dbReference>
<keyword evidence="12" id="KW-0472">Membrane</keyword>
<protein>
    <submittedName>
        <fullName evidence="16">Flavonoid 3'-monooxygenase</fullName>
    </submittedName>
</protein>
<keyword evidence="9 14" id="KW-0560">Oxidoreductase</keyword>
<dbReference type="Pfam" id="PF00067">
    <property type="entry name" value="p450"/>
    <property type="match status" value="1"/>
</dbReference>
<feature type="signal peptide" evidence="15">
    <location>
        <begin position="1"/>
        <end position="24"/>
    </location>
</feature>
<dbReference type="GO" id="GO:0005506">
    <property type="term" value="F:iron ion binding"/>
    <property type="evidence" value="ECO:0007669"/>
    <property type="project" value="InterPro"/>
</dbReference>
<evidence type="ECO:0000256" key="11">
    <source>
        <dbReference type="ARBA" id="ARBA00023033"/>
    </source>
</evidence>
<evidence type="ECO:0000256" key="12">
    <source>
        <dbReference type="ARBA" id="ARBA00023136"/>
    </source>
</evidence>
<feature type="chain" id="PRO_5009639760" evidence="15">
    <location>
        <begin position="25"/>
        <end position="507"/>
    </location>
</feature>
<comment type="cofactor">
    <cofactor evidence="1 13">
        <name>heme</name>
        <dbReference type="ChEBI" id="CHEBI:30413"/>
    </cofactor>
</comment>
<gene>
    <name evidence="16" type="primary">CYP75B1_2</name>
    <name evidence="16" type="ORF">A4A49_31206</name>
</gene>
<dbReference type="FunFam" id="1.10.630.10:FF:000097">
    <property type="entry name" value="Cytochrome P-450 19"/>
    <property type="match status" value="1"/>
</dbReference>
<keyword evidence="6" id="KW-0812">Transmembrane</keyword>
<dbReference type="Gene3D" id="1.10.630.10">
    <property type="entry name" value="Cytochrome P450"/>
    <property type="match status" value="1"/>
</dbReference>
<dbReference type="GeneID" id="109217664"/>
<dbReference type="AlphaFoldDB" id="A0A1J6K135"/>
<evidence type="ECO:0000256" key="3">
    <source>
        <dbReference type="ARBA" id="ARBA00004913"/>
    </source>
</evidence>
<evidence type="ECO:0000256" key="15">
    <source>
        <dbReference type="SAM" id="SignalP"/>
    </source>
</evidence>
<evidence type="ECO:0000313" key="17">
    <source>
        <dbReference type="Proteomes" id="UP000187609"/>
    </source>
</evidence>
<keyword evidence="7 13" id="KW-0479">Metal-binding</keyword>
<dbReference type="PANTHER" id="PTHR47944">
    <property type="entry name" value="CYTOCHROME P450 98A9"/>
    <property type="match status" value="1"/>
</dbReference>
<evidence type="ECO:0000256" key="2">
    <source>
        <dbReference type="ARBA" id="ARBA00004167"/>
    </source>
</evidence>
<dbReference type="SUPFAM" id="SSF48264">
    <property type="entry name" value="Cytochrome P450"/>
    <property type="match status" value="1"/>
</dbReference>
<keyword evidence="5 13" id="KW-0349">Heme</keyword>
<evidence type="ECO:0000256" key="9">
    <source>
        <dbReference type="ARBA" id="ARBA00023002"/>
    </source>
</evidence>
<evidence type="ECO:0000256" key="5">
    <source>
        <dbReference type="ARBA" id="ARBA00022617"/>
    </source>
</evidence>
<keyword evidence="11 14" id="KW-0503">Monooxygenase</keyword>
<keyword evidence="17" id="KW-1185">Reference proteome</keyword>
<evidence type="ECO:0000256" key="8">
    <source>
        <dbReference type="ARBA" id="ARBA00022989"/>
    </source>
</evidence>
<comment type="pathway">
    <text evidence="3">Alkaloid biosynthesis.</text>
</comment>
<evidence type="ECO:0000256" key="13">
    <source>
        <dbReference type="PIRSR" id="PIRSR602401-1"/>
    </source>
</evidence>
<comment type="similarity">
    <text evidence="4 14">Belongs to the cytochrome P450 family.</text>
</comment>
<dbReference type="GO" id="GO:0016705">
    <property type="term" value="F:oxidoreductase activity, acting on paired donors, with incorporation or reduction of molecular oxygen"/>
    <property type="evidence" value="ECO:0007669"/>
    <property type="project" value="InterPro"/>
</dbReference>
<dbReference type="EMBL" id="MJEQ01003704">
    <property type="protein sequence ID" value="OIT22388.1"/>
    <property type="molecule type" value="Genomic_DNA"/>
</dbReference>
<name>A0A1J6K135_NICAT</name>
<evidence type="ECO:0000256" key="1">
    <source>
        <dbReference type="ARBA" id="ARBA00001971"/>
    </source>
</evidence>